<dbReference type="HOGENOM" id="CLU_1586795_0_0_1"/>
<evidence type="ECO:0000313" key="1">
    <source>
        <dbReference type="EMBL" id="EKG17411.1"/>
    </source>
</evidence>
<gene>
    <name evidence="1" type="ORF">MPH_05342</name>
</gene>
<dbReference type="EMBL" id="AHHD01000248">
    <property type="protein sequence ID" value="EKG17411.1"/>
    <property type="molecule type" value="Genomic_DNA"/>
</dbReference>
<name>K2R4U1_MACPH</name>
<reference evidence="1 2" key="1">
    <citation type="journal article" date="2012" name="BMC Genomics">
        <title>Tools to kill: Genome of one of the most destructive plant pathogenic fungi Macrophomina phaseolina.</title>
        <authorList>
            <person name="Islam M.S."/>
            <person name="Haque M.S."/>
            <person name="Islam M.M."/>
            <person name="Emdad E.M."/>
            <person name="Halim A."/>
            <person name="Hossen Q.M.M."/>
            <person name="Hossain M.Z."/>
            <person name="Ahmed B."/>
            <person name="Rahim S."/>
            <person name="Rahman M.S."/>
            <person name="Alam M.M."/>
            <person name="Hou S."/>
            <person name="Wan X."/>
            <person name="Saito J.A."/>
            <person name="Alam M."/>
        </authorList>
    </citation>
    <scope>NUCLEOTIDE SEQUENCE [LARGE SCALE GENOMIC DNA]</scope>
    <source>
        <strain evidence="1 2">MS6</strain>
    </source>
</reference>
<organism evidence="1 2">
    <name type="scientific">Macrophomina phaseolina (strain MS6)</name>
    <name type="common">Charcoal rot fungus</name>
    <dbReference type="NCBI Taxonomy" id="1126212"/>
    <lineage>
        <taxon>Eukaryota</taxon>
        <taxon>Fungi</taxon>
        <taxon>Dikarya</taxon>
        <taxon>Ascomycota</taxon>
        <taxon>Pezizomycotina</taxon>
        <taxon>Dothideomycetes</taxon>
        <taxon>Dothideomycetes incertae sedis</taxon>
        <taxon>Botryosphaeriales</taxon>
        <taxon>Botryosphaeriaceae</taxon>
        <taxon>Macrophomina</taxon>
    </lineage>
</organism>
<sequence>MSRTSSKFGNKIDVLAIKSKEISVAQPHNLRQFPCTAPPFYFRREPEFQDIKKRSEGCDWTGSGIRDGCLGCPWRRKGKGWRCVTCTYSFRCWPPGAALRCRCRPAPRSASWLCAPSPSRRRPPTGRTAPPPAETCCCGGRPPSGARAGRRRCLQPWRSRRVDSETEE</sequence>
<proteinExistence type="predicted"/>
<dbReference type="Proteomes" id="UP000007129">
    <property type="component" value="Unassembled WGS sequence"/>
</dbReference>
<protein>
    <submittedName>
        <fullName evidence="1">Uncharacterized protein</fullName>
    </submittedName>
</protein>
<evidence type="ECO:0000313" key="2">
    <source>
        <dbReference type="Proteomes" id="UP000007129"/>
    </source>
</evidence>
<dbReference type="VEuPathDB" id="FungiDB:MPH_05342"/>
<comment type="caution">
    <text evidence="1">The sequence shown here is derived from an EMBL/GenBank/DDBJ whole genome shotgun (WGS) entry which is preliminary data.</text>
</comment>
<accession>K2R4U1</accession>
<dbReference type="InParanoid" id="K2R4U1"/>
<dbReference type="AlphaFoldDB" id="K2R4U1"/>